<dbReference type="AlphaFoldDB" id="A0A2A5T7M0"/>
<organism evidence="1 2">
    <name type="scientific">Candidatus Enterovibrio escicola</name>
    <dbReference type="NCBI Taxonomy" id="1927127"/>
    <lineage>
        <taxon>Bacteria</taxon>
        <taxon>Pseudomonadati</taxon>
        <taxon>Pseudomonadota</taxon>
        <taxon>Gammaproteobacteria</taxon>
        <taxon>Vibrionales</taxon>
        <taxon>Vibrionaceae</taxon>
        <taxon>Enterovibrio</taxon>
    </lineage>
</organism>
<name>A0A2A5T7M0_9GAMM</name>
<dbReference type="Proteomes" id="UP000219020">
    <property type="component" value="Unassembled WGS sequence"/>
</dbReference>
<evidence type="ECO:0000313" key="2">
    <source>
        <dbReference type="Proteomes" id="UP000219020"/>
    </source>
</evidence>
<protein>
    <recommendedName>
        <fullName evidence="3">Mobile element protein</fullName>
    </recommendedName>
</protein>
<proteinExistence type="predicted"/>
<sequence>MNFKGIKLKLLRFQRVFTTNLAIFISSYPRYDTYYYHLEIAKMLKCGSSENSFATYQYLGYGLRAT</sequence>
<reference evidence="2" key="1">
    <citation type="submission" date="2017-04" db="EMBL/GenBank/DDBJ databases">
        <title>Genome evolution of the luminous symbionts of deep sea anglerfish.</title>
        <authorList>
            <person name="Hendry T.A."/>
        </authorList>
    </citation>
    <scope>NUCLEOTIDE SEQUENCE [LARGE SCALE GENOMIC DNA]</scope>
</reference>
<accession>A0A2A5T7M0</accession>
<evidence type="ECO:0000313" key="1">
    <source>
        <dbReference type="EMBL" id="PCS24175.1"/>
    </source>
</evidence>
<gene>
    <name evidence="1" type="ORF">BTN49_0169</name>
</gene>
<evidence type="ECO:0008006" key="3">
    <source>
        <dbReference type="Google" id="ProtNLM"/>
    </source>
</evidence>
<comment type="caution">
    <text evidence="1">The sequence shown here is derived from an EMBL/GenBank/DDBJ whole genome shotgun (WGS) entry which is preliminary data.</text>
</comment>
<dbReference type="EMBL" id="NBYY01000003">
    <property type="protein sequence ID" value="PCS24175.1"/>
    <property type="molecule type" value="Genomic_DNA"/>
</dbReference>
<keyword evidence="2" id="KW-1185">Reference proteome</keyword>